<accession>A0ACC0WHQ0</accession>
<reference evidence="1 2" key="1">
    <citation type="journal article" date="2022" name="bioRxiv">
        <title>The genome of the oomycete Peronosclerospora sorghi, a cosmopolitan pathogen of maize and sorghum, is inflated with dispersed pseudogenes.</title>
        <authorList>
            <person name="Fletcher K."/>
            <person name="Martin F."/>
            <person name="Isakeit T."/>
            <person name="Cavanaugh K."/>
            <person name="Magill C."/>
            <person name="Michelmore R."/>
        </authorList>
    </citation>
    <scope>NUCLEOTIDE SEQUENCE [LARGE SCALE GENOMIC DNA]</scope>
    <source>
        <strain evidence="1">P6</strain>
    </source>
</reference>
<protein>
    <submittedName>
        <fullName evidence="1">Uncharacterized protein</fullName>
    </submittedName>
</protein>
<evidence type="ECO:0000313" key="2">
    <source>
        <dbReference type="Proteomes" id="UP001163321"/>
    </source>
</evidence>
<comment type="caution">
    <text evidence="1">The sequence shown here is derived from an EMBL/GenBank/DDBJ whole genome shotgun (WGS) entry which is preliminary data.</text>
</comment>
<keyword evidence="2" id="KW-1185">Reference proteome</keyword>
<proteinExistence type="predicted"/>
<dbReference type="EMBL" id="CM047592">
    <property type="protein sequence ID" value="KAI9917816.1"/>
    <property type="molecule type" value="Genomic_DNA"/>
</dbReference>
<evidence type="ECO:0000313" key="1">
    <source>
        <dbReference type="EMBL" id="KAI9917816.1"/>
    </source>
</evidence>
<sequence>MFARTTRRRVSADTATAASFYKIVETIKVGGRLRKSFLRKKKTSEASPGRSSVSIALDMLF</sequence>
<name>A0ACC0WHQ0_9STRA</name>
<dbReference type="Proteomes" id="UP001163321">
    <property type="component" value="Chromosome 13"/>
</dbReference>
<organism evidence="1 2">
    <name type="scientific">Peronosclerospora sorghi</name>
    <dbReference type="NCBI Taxonomy" id="230839"/>
    <lineage>
        <taxon>Eukaryota</taxon>
        <taxon>Sar</taxon>
        <taxon>Stramenopiles</taxon>
        <taxon>Oomycota</taxon>
        <taxon>Peronosporomycetes</taxon>
        <taxon>Peronosporales</taxon>
        <taxon>Peronosporaceae</taxon>
        <taxon>Peronosclerospora</taxon>
    </lineage>
</organism>
<gene>
    <name evidence="1" type="ORF">PsorP6_012892</name>
</gene>